<protein>
    <recommendedName>
        <fullName evidence="3">Secreted protein</fullName>
    </recommendedName>
</protein>
<reference evidence="1" key="2">
    <citation type="submission" date="2023-06" db="EMBL/GenBank/DDBJ databases">
        <authorList>
            <person name="Lucena T."/>
            <person name="Sun Q."/>
        </authorList>
    </citation>
    <scope>NUCLEOTIDE SEQUENCE</scope>
    <source>
        <strain evidence="1">CECT 8869</strain>
    </source>
</reference>
<dbReference type="PROSITE" id="PS51257">
    <property type="entry name" value="PROKAR_LIPOPROTEIN"/>
    <property type="match status" value="1"/>
</dbReference>
<keyword evidence="2" id="KW-1185">Reference proteome</keyword>
<dbReference type="Proteomes" id="UP001168579">
    <property type="component" value="Unassembled WGS sequence"/>
</dbReference>
<evidence type="ECO:0000313" key="2">
    <source>
        <dbReference type="Proteomes" id="UP001168579"/>
    </source>
</evidence>
<comment type="caution">
    <text evidence="1">The sequence shown here is derived from an EMBL/GenBank/DDBJ whole genome shotgun (WGS) entry which is preliminary data.</text>
</comment>
<proteinExistence type="predicted"/>
<accession>A0ABT8RT00</accession>
<reference evidence="1" key="1">
    <citation type="journal article" date="2014" name="Int. J. Syst. Evol. Microbiol.">
        <title>Complete genome of a new Firmicutes species belonging to the dominant human colonic microbiota ('Ruminococcus bicirculans') reveals two chromosomes and a selective capacity to utilize plant glucans.</title>
        <authorList>
            <consortium name="NISC Comparative Sequencing Program"/>
            <person name="Wegmann U."/>
            <person name="Louis P."/>
            <person name="Goesmann A."/>
            <person name="Henrissat B."/>
            <person name="Duncan S.H."/>
            <person name="Flint H.J."/>
        </authorList>
    </citation>
    <scope>NUCLEOTIDE SEQUENCE</scope>
    <source>
        <strain evidence="1">CECT 8869</strain>
    </source>
</reference>
<sequence>MKKNLFAIMVISIISLIGSCDYDDSNDIDYIIPNDSTATNSIQKNSAI</sequence>
<gene>
    <name evidence="1" type="ORF">Q2T41_13345</name>
</gene>
<organism evidence="1 2">
    <name type="scientific">Maribacter confluentis</name>
    <dbReference type="NCBI Taxonomy" id="1656093"/>
    <lineage>
        <taxon>Bacteria</taxon>
        <taxon>Pseudomonadati</taxon>
        <taxon>Bacteroidota</taxon>
        <taxon>Flavobacteriia</taxon>
        <taxon>Flavobacteriales</taxon>
        <taxon>Flavobacteriaceae</taxon>
        <taxon>Maribacter</taxon>
    </lineage>
</organism>
<evidence type="ECO:0008006" key="3">
    <source>
        <dbReference type="Google" id="ProtNLM"/>
    </source>
</evidence>
<dbReference type="EMBL" id="JAUKUC010000001">
    <property type="protein sequence ID" value="MDO1513642.1"/>
    <property type="molecule type" value="Genomic_DNA"/>
</dbReference>
<name>A0ABT8RT00_9FLAO</name>
<dbReference type="RefSeq" id="WP_304436463.1">
    <property type="nucleotide sequence ID" value="NZ_JAUKUC010000001.1"/>
</dbReference>
<evidence type="ECO:0000313" key="1">
    <source>
        <dbReference type="EMBL" id="MDO1513642.1"/>
    </source>
</evidence>